<dbReference type="RefSeq" id="WP_345427810.1">
    <property type="nucleotide sequence ID" value="NZ_AP031496.1"/>
</dbReference>
<dbReference type="Pfam" id="PF01455">
    <property type="entry name" value="HupF_HypC"/>
    <property type="match status" value="1"/>
</dbReference>
<keyword evidence="3" id="KW-1185">Reference proteome</keyword>
<proteinExistence type="inferred from homology"/>
<dbReference type="Proteomes" id="UP001409585">
    <property type="component" value="Unassembled WGS sequence"/>
</dbReference>
<dbReference type="NCBIfam" id="TIGR00074">
    <property type="entry name" value="hypC_hupF"/>
    <property type="match status" value="1"/>
</dbReference>
<dbReference type="InterPro" id="IPR019812">
    <property type="entry name" value="Hydgase_assmbl_chp_CS"/>
</dbReference>
<name>A0AAV3UA54_9ALTE</name>
<evidence type="ECO:0000313" key="3">
    <source>
        <dbReference type="Proteomes" id="UP001409585"/>
    </source>
</evidence>
<dbReference type="PROSITE" id="PS01097">
    <property type="entry name" value="HUPF_HYPC"/>
    <property type="match status" value="1"/>
</dbReference>
<dbReference type="AlphaFoldDB" id="A0AAV3UA54"/>
<gene>
    <name evidence="2" type="primary">hypC</name>
    <name evidence="2" type="ORF">GCM10025791_46740</name>
</gene>
<comment type="similarity">
    <text evidence="1">Belongs to the HupF/HypC family.</text>
</comment>
<evidence type="ECO:0000313" key="2">
    <source>
        <dbReference type="EMBL" id="GAA4960165.1"/>
    </source>
</evidence>
<dbReference type="EMBL" id="BAABLX010000079">
    <property type="protein sequence ID" value="GAA4960165.1"/>
    <property type="molecule type" value="Genomic_DNA"/>
</dbReference>
<protein>
    <submittedName>
        <fullName evidence="2">HypC/HybG/HupF family hydrogenase formation chaperone</fullName>
    </submittedName>
</protein>
<comment type="caution">
    <text evidence="2">The sequence shown here is derived from an EMBL/GenBank/DDBJ whole genome shotgun (WGS) entry which is preliminary data.</text>
</comment>
<accession>A0AAV3UA54</accession>
<sequence length="106" mass="11717">MCLGIPMQVIASHPHHAICRQADGSCVQIDTQLVGPQPEGAWLMTFLNSAREVISAERAKEVQNALQALHNAMAGQSVDHLFADLIDREPQLPDFLWPQQPDANEH</sequence>
<dbReference type="PRINTS" id="PR00445">
    <property type="entry name" value="HUPFHYPC"/>
</dbReference>
<reference evidence="3" key="1">
    <citation type="journal article" date="2019" name="Int. J. Syst. Evol. Microbiol.">
        <title>The Global Catalogue of Microorganisms (GCM) 10K type strain sequencing project: providing services to taxonomists for standard genome sequencing and annotation.</title>
        <authorList>
            <consortium name="The Broad Institute Genomics Platform"/>
            <consortium name="The Broad Institute Genome Sequencing Center for Infectious Disease"/>
            <person name="Wu L."/>
            <person name="Ma J."/>
        </authorList>
    </citation>
    <scope>NUCLEOTIDE SEQUENCE [LARGE SCALE GENOMIC DNA]</scope>
    <source>
        <strain evidence="3">JCM 19134</strain>
    </source>
</reference>
<dbReference type="PANTHER" id="PTHR35177:SF1">
    <property type="entry name" value="HYDROGENASE MATURATION FACTOR HYPC"/>
    <property type="match status" value="1"/>
</dbReference>
<dbReference type="PANTHER" id="PTHR35177">
    <property type="entry name" value="HYDROGENASE MATURATION FACTOR HYBG"/>
    <property type="match status" value="1"/>
</dbReference>
<dbReference type="Gene3D" id="2.30.30.140">
    <property type="match status" value="1"/>
</dbReference>
<dbReference type="GO" id="GO:0005506">
    <property type="term" value="F:iron ion binding"/>
    <property type="evidence" value="ECO:0007669"/>
    <property type="project" value="TreeGrafter"/>
</dbReference>
<dbReference type="GO" id="GO:0051604">
    <property type="term" value="P:protein maturation"/>
    <property type="evidence" value="ECO:0007669"/>
    <property type="project" value="TreeGrafter"/>
</dbReference>
<organism evidence="2 3">
    <name type="scientific">Halioxenophilus aromaticivorans</name>
    <dbReference type="NCBI Taxonomy" id="1306992"/>
    <lineage>
        <taxon>Bacteria</taxon>
        <taxon>Pseudomonadati</taxon>
        <taxon>Pseudomonadota</taxon>
        <taxon>Gammaproteobacteria</taxon>
        <taxon>Alteromonadales</taxon>
        <taxon>Alteromonadaceae</taxon>
        <taxon>Halioxenophilus</taxon>
    </lineage>
</organism>
<dbReference type="InterPro" id="IPR001109">
    <property type="entry name" value="Hydrogenase_HupF/HypC"/>
</dbReference>
<evidence type="ECO:0000256" key="1">
    <source>
        <dbReference type="ARBA" id="ARBA00006018"/>
    </source>
</evidence>
<dbReference type="SUPFAM" id="SSF159127">
    <property type="entry name" value="HupF/HypC-like"/>
    <property type="match status" value="1"/>
</dbReference>
<dbReference type="GO" id="GO:1902670">
    <property type="term" value="F:carbon dioxide binding"/>
    <property type="evidence" value="ECO:0007669"/>
    <property type="project" value="TreeGrafter"/>
</dbReference>